<keyword evidence="2" id="KW-1185">Reference proteome</keyword>
<dbReference type="EMBL" id="PPDB01000003">
    <property type="protein sequence ID" value="PQL20417.1"/>
    <property type="molecule type" value="Genomic_DNA"/>
</dbReference>
<dbReference type="AlphaFoldDB" id="A0A2S7ZBB2"/>
<name>A0A2S7ZBB2_9FIRM</name>
<evidence type="ECO:0000313" key="1">
    <source>
        <dbReference type="EMBL" id="PQL20417.1"/>
    </source>
</evidence>
<dbReference type="RefSeq" id="WP_054674377.1">
    <property type="nucleotide sequence ID" value="NZ_PPDB01000003.1"/>
</dbReference>
<accession>A0A2S7ZBB2</accession>
<sequence length="356" mass="41031">MLEKYSELTNDMDFSKAALIVGNGASISLSANFSYSNLFSKAEEIGQLSSKLANIFNQLHTSNFESILNQLDITQKMNNMLPLSHILKEILPLFDDTISKSRNQIKKALIETIRSVHPEYTKLSITHPESNNILKLNKFLNQFDYIINLNYDLLIYYILLANKNLFIDSFRHADPDNYNLTFDENIINTSFGSRTKLYYPHGNIVLCVDSNGEEQKIRCAEANSLLQKILSLWEHENALYPLFICEGSSTEKVKSIYRNYYLRYIYKNILPKLPDNIICYGWSLSENDEHILKQILKNKSDSFKILISIHKGSKSSLQLNTECTNIKNRITNINSNTDIHFFDATDEGCWLNYNAD</sequence>
<reference evidence="1 2" key="1">
    <citation type="submission" date="2018-01" db="EMBL/GenBank/DDBJ databases">
        <title>Draft genome sequences of clinical isolates and type strains of oral Veillonella including Veillonella infantum sp., nov.</title>
        <authorList>
            <person name="Mashima I."/>
            <person name="Liao Y.-C."/>
            <person name="Sabharwal A."/>
            <person name="Haase E.M."/>
            <person name="Nakazawa F."/>
            <person name="Scannapieco F.A."/>
        </authorList>
    </citation>
    <scope>NUCLEOTIDE SEQUENCE [LARGE SCALE GENOMIC DNA]</scope>
    <source>
        <strain evidence="1 2">JCM 15641</strain>
    </source>
</reference>
<proteinExistence type="predicted"/>
<dbReference type="OrthoDB" id="828244at2"/>
<protein>
    <submittedName>
        <fullName evidence="1">DUF4917 domain-containing protein</fullName>
    </submittedName>
</protein>
<dbReference type="Pfam" id="PF16263">
    <property type="entry name" value="DUF4917"/>
    <property type="match status" value="1"/>
</dbReference>
<dbReference type="InterPro" id="IPR032581">
    <property type="entry name" value="DUF4917"/>
</dbReference>
<evidence type="ECO:0000313" key="2">
    <source>
        <dbReference type="Proteomes" id="UP000237916"/>
    </source>
</evidence>
<comment type="caution">
    <text evidence="1">The sequence shown here is derived from an EMBL/GenBank/DDBJ whole genome shotgun (WGS) entry which is preliminary data.</text>
</comment>
<organism evidence="1 2">
    <name type="scientific">Veillonella denticariosi JCM 15641</name>
    <dbReference type="NCBI Taxonomy" id="1298594"/>
    <lineage>
        <taxon>Bacteria</taxon>
        <taxon>Bacillati</taxon>
        <taxon>Bacillota</taxon>
        <taxon>Negativicutes</taxon>
        <taxon>Veillonellales</taxon>
        <taxon>Veillonellaceae</taxon>
        <taxon>Veillonella</taxon>
    </lineage>
</organism>
<dbReference type="Proteomes" id="UP000237916">
    <property type="component" value="Unassembled WGS sequence"/>
</dbReference>
<gene>
    <name evidence="1" type="ORF">VEHSUH05_04960</name>
</gene>